<reference evidence="1 2" key="1">
    <citation type="journal article" date="2021" name="Elife">
        <title>Chloroplast acquisition without the gene transfer in kleptoplastic sea slugs, Plakobranchus ocellatus.</title>
        <authorList>
            <person name="Maeda T."/>
            <person name="Takahashi S."/>
            <person name="Yoshida T."/>
            <person name="Shimamura S."/>
            <person name="Takaki Y."/>
            <person name="Nagai Y."/>
            <person name="Toyoda A."/>
            <person name="Suzuki Y."/>
            <person name="Arimoto A."/>
            <person name="Ishii H."/>
            <person name="Satoh N."/>
            <person name="Nishiyama T."/>
            <person name="Hasebe M."/>
            <person name="Maruyama T."/>
            <person name="Minagawa J."/>
            <person name="Obokata J."/>
            <person name="Shigenobu S."/>
        </authorList>
    </citation>
    <scope>NUCLEOTIDE SEQUENCE [LARGE SCALE GENOMIC DNA]</scope>
</reference>
<dbReference type="EMBL" id="BLXT01003952">
    <property type="protein sequence ID" value="GFO08214.1"/>
    <property type="molecule type" value="Genomic_DNA"/>
</dbReference>
<dbReference type="Proteomes" id="UP000735302">
    <property type="component" value="Unassembled WGS sequence"/>
</dbReference>
<comment type="caution">
    <text evidence="1">The sequence shown here is derived from an EMBL/GenBank/DDBJ whole genome shotgun (WGS) entry which is preliminary data.</text>
</comment>
<accession>A0AAV4API2</accession>
<evidence type="ECO:0000313" key="1">
    <source>
        <dbReference type="EMBL" id="GFO08214.1"/>
    </source>
</evidence>
<evidence type="ECO:0000313" key="2">
    <source>
        <dbReference type="Proteomes" id="UP000735302"/>
    </source>
</evidence>
<protein>
    <submittedName>
        <fullName evidence="1">Phospholipid scramblase</fullName>
    </submittedName>
</protein>
<gene>
    <name evidence="1" type="ORF">PoB_003471900</name>
</gene>
<dbReference type="AlphaFoldDB" id="A0AAV4API2"/>
<proteinExistence type="predicted"/>
<name>A0AAV4API2_9GAST</name>
<sequence>MTWPGLGFESWTSHLVAQWKITAPPKLKRVDRKRKRTVVIRICHGLFVSEFNSRNILRSCCTVMAGTPGLYCLAVITILLTSAVVVTEGRNIVCGILGGVINMLNCRVGFTAGEGFCQFLYNIDLYCGLMECGVGYFLSHRCSITTITNTGLHSASVNVAATAAIGLGPTIDVLA</sequence>
<organism evidence="1 2">
    <name type="scientific">Plakobranchus ocellatus</name>
    <dbReference type="NCBI Taxonomy" id="259542"/>
    <lineage>
        <taxon>Eukaryota</taxon>
        <taxon>Metazoa</taxon>
        <taxon>Spiralia</taxon>
        <taxon>Lophotrochozoa</taxon>
        <taxon>Mollusca</taxon>
        <taxon>Gastropoda</taxon>
        <taxon>Heterobranchia</taxon>
        <taxon>Euthyneura</taxon>
        <taxon>Panpulmonata</taxon>
        <taxon>Sacoglossa</taxon>
        <taxon>Placobranchoidea</taxon>
        <taxon>Plakobranchidae</taxon>
        <taxon>Plakobranchus</taxon>
    </lineage>
</organism>
<keyword evidence="2" id="KW-1185">Reference proteome</keyword>